<sequence>MFINRESVNNRNKYANMLKAMGSLSKLSSESSIPYLGYREVENIFCRAFDATNLSRVDCSADATKDGVGIGIKTFLEGNGKTLQKIAEFNKDMGLFSGKTPKEIVITISELRNERINATKRINGLSSMIYHCVVRQERKIRVYECKMDLINIKEIKDIKFSGKNTIRFEDNVNEYSINISKSTLYKRFITENILLETNVDIISDPYELIINLLAGGSESLSFDPIISEKEHIYLPLYSDRGGRHVPKKSGLNQWNAGGRTRGFNEVYIPIPSWIHRVFDGFFPKRDVPFNLVLPDGNVLNAKVCQDGGKALMTNPNKALGKWILRQVMELDEGDLLTYDRLEELGLDSVVIYKEDEETYSINFTEVGSFDRFYEDL</sequence>
<dbReference type="Pfam" id="PF20731">
    <property type="entry name" value="RE_NgoFVII_C"/>
    <property type="match status" value="1"/>
</dbReference>
<dbReference type="Proteomes" id="UP000254664">
    <property type="component" value="Unassembled WGS sequence"/>
</dbReference>
<keyword evidence="2" id="KW-0378">Hydrolase</keyword>
<protein>
    <submittedName>
        <fullName evidence="2">NgoFVII restriction endonuclease</fullName>
    </submittedName>
</protein>
<keyword evidence="3" id="KW-1185">Reference proteome</keyword>
<dbReference type="REBASE" id="421914">
    <property type="entry name" value="Cpu9836ORF210P"/>
</dbReference>
<evidence type="ECO:0000313" key="3">
    <source>
        <dbReference type="Proteomes" id="UP000254664"/>
    </source>
</evidence>
<reference evidence="2 3" key="1">
    <citation type="submission" date="2018-06" db="EMBL/GenBank/DDBJ databases">
        <authorList>
            <consortium name="Pathogen Informatics"/>
            <person name="Doyle S."/>
        </authorList>
    </citation>
    <scope>NUCLEOTIDE SEQUENCE [LARGE SCALE GENOMIC DNA]</scope>
    <source>
        <strain evidence="2 3">NCTC9836</strain>
    </source>
</reference>
<proteinExistence type="predicted"/>
<dbReference type="EMBL" id="UFWZ01000001">
    <property type="protein sequence ID" value="SUY45243.1"/>
    <property type="molecule type" value="Genomic_DNA"/>
</dbReference>
<dbReference type="GO" id="GO:0004519">
    <property type="term" value="F:endonuclease activity"/>
    <property type="evidence" value="ECO:0007669"/>
    <property type="project" value="UniProtKB-KW"/>
</dbReference>
<dbReference type="AlphaFoldDB" id="A0A381J6D9"/>
<organism evidence="2 3">
    <name type="scientific">Clostridium putrefaciens</name>
    <dbReference type="NCBI Taxonomy" id="99675"/>
    <lineage>
        <taxon>Bacteria</taxon>
        <taxon>Bacillati</taxon>
        <taxon>Bacillota</taxon>
        <taxon>Clostridia</taxon>
        <taxon>Eubacteriales</taxon>
        <taxon>Clostridiaceae</taxon>
        <taxon>Clostridium</taxon>
    </lineage>
</organism>
<dbReference type="InterPro" id="IPR048923">
    <property type="entry name" value="RE_NgoFVII_C"/>
</dbReference>
<name>A0A381J6D9_9CLOT</name>
<gene>
    <name evidence="2" type="ORF">NCTC9836_00209</name>
</gene>
<feature type="domain" description="Restriction endonuclease type II NgoFVII C-terminal B3-like DNA-binding" evidence="1">
    <location>
        <begin position="244"/>
        <end position="354"/>
    </location>
</feature>
<evidence type="ECO:0000313" key="2">
    <source>
        <dbReference type="EMBL" id="SUY45243.1"/>
    </source>
</evidence>
<keyword evidence="2" id="KW-0540">Nuclease</keyword>
<dbReference type="OrthoDB" id="1296974at2"/>
<accession>A0A381J6D9</accession>
<dbReference type="RefSeq" id="WP_115640076.1">
    <property type="nucleotide sequence ID" value="NZ_UFWZ01000001.1"/>
</dbReference>
<evidence type="ECO:0000259" key="1">
    <source>
        <dbReference type="Pfam" id="PF20731"/>
    </source>
</evidence>
<keyword evidence="2" id="KW-0255">Endonuclease</keyword>